<dbReference type="Pfam" id="PF04538">
    <property type="entry name" value="BEX"/>
    <property type="match status" value="1"/>
</dbReference>
<evidence type="ECO:0000256" key="1">
    <source>
        <dbReference type="ARBA" id="ARBA00004496"/>
    </source>
</evidence>
<comment type="subcellular location">
    <subcellularLocation>
        <location evidence="1">Cytoplasm</location>
    </subcellularLocation>
</comment>
<keyword evidence="4" id="KW-0862">Zinc</keyword>
<feature type="region of interest" description="Disordered" evidence="5">
    <location>
        <begin position="1"/>
        <end position="31"/>
    </location>
</feature>
<evidence type="ECO:0000256" key="3">
    <source>
        <dbReference type="ARBA" id="ARBA00022490"/>
    </source>
</evidence>
<comment type="similarity">
    <text evidence="2">Belongs to the BEX family.</text>
</comment>
<evidence type="ECO:0000256" key="5">
    <source>
        <dbReference type="SAM" id="MobiDB-lite"/>
    </source>
</evidence>
<dbReference type="PANTHER" id="PTHR19430:SF1">
    <property type="entry name" value="PROTEIN BEX3"/>
    <property type="match status" value="1"/>
</dbReference>
<dbReference type="InterPro" id="IPR007623">
    <property type="entry name" value="BEX"/>
</dbReference>
<dbReference type="PANTHER" id="PTHR19430">
    <property type="entry name" value="PROTEIN BEX1-RELATED"/>
    <property type="match status" value="1"/>
</dbReference>
<dbReference type="GO" id="GO:0005829">
    <property type="term" value="C:cytosol"/>
    <property type="evidence" value="ECO:0007669"/>
    <property type="project" value="TreeGrafter"/>
</dbReference>
<name>A0A5J5MJN2_MUNRE</name>
<evidence type="ECO:0000313" key="7">
    <source>
        <dbReference type="Proteomes" id="UP000326062"/>
    </source>
</evidence>
<organism evidence="6 7">
    <name type="scientific">Muntiacus reevesi</name>
    <name type="common">Reeves' muntjac</name>
    <name type="synonym">Cervus reevesi</name>
    <dbReference type="NCBI Taxonomy" id="9886"/>
    <lineage>
        <taxon>Eukaryota</taxon>
        <taxon>Metazoa</taxon>
        <taxon>Chordata</taxon>
        <taxon>Craniata</taxon>
        <taxon>Vertebrata</taxon>
        <taxon>Euteleostomi</taxon>
        <taxon>Mammalia</taxon>
        <taxon>Eutheria</taxon>
        <taxon>Laurasiatheria</taxon>
        <taxon>Artiodactyla</taxon>
        <taxon>Ruminantia</taxon>
        <taxon>Pecora</taxon>
        <taxon>Cervidae</taxon>
        <taxon>Muntiacinae</taxon>
        <taxon>Muntiacus</taxon>
    </lineage>
</organism>
<dbReference type="Proteomes" id="UP000326062">
    <property type="component" value="Chromosome 3"/>
</dbReference>
<gene>
    <name evidence="6" type="ORF">FD755_008134</name>
</gene>
<comment type="caution">
    <text evidence="6">The sequence shown here is derived from an EMBL/GenBank/DDBJ whole genome shotgun (WGS) entry which is preliminary data.</text>
</comment>
<evidence type="ECO:0000256" key="2">
    <source>
        <dbReference type="ARBA" id="ARBA00010976"/>
    </source>
</evidence>
<sequence length="157" mass="18159">MEQPVQNGGEDRPLGGGEGHQQVSDGMGGEGDNMEIFMEEIREIRRKFRELQLRNCLCILMGELSNHHDHHDEFCLMPDSCHFLETNTVISTVVLFFLHFPDNAFTDPFAVNLMSFQCVRWVLCYQLLMADCLGTQYKFLSTVKFHPFAWKNVKLIK</sequence>
<accession>A0A5J5MJN2</accession>
<dbReference type="AlphaFoldDB" id="A0A5J5MJN2"/>
<keyword evidence="3" id="KW-0963">Cytoplasm</keyword>
<dbReference type="EMBL" id="VCEB01000003">
    <property type="protein sequence ID" value="KAB0380350.1"/>
    <property type="molecule type" value="Genomic_DNA"/>
</dbReference>
<keyword evidence="7" id="KW-1185">Reference proteome</keyword>
<evidence type="ECO:0000256" key="4">
    <source>
        <dbReference type="ARBA" id="ARBA00022833"/>
    </source>
</evidence>
<protein>
    <submittedName>
        <fullName evidence="6">Uncharacterized protein</fullName>
    </submittedName>
</protein>
<dbReference type="InterPro" id="IPR021156">
    <property type="entry name" value="TF_A-like/BEX"/>
</dbReference>
<reference evidence="6 7" key="1">
    <citation type="submission" date="2019-06" db="EMBL/GenBank/DDBJ databases">
        <title>Discovery of a novel chromosome fission-fusion reversal in muntjac.</title>
        <authorList>
            <person name="Mudd A.B."/>
            <person name="Bredeson J.V."/>
            <person name="Baum R."/>
            <person name="Hockemeyer D."/>
            <person name="Rokhsar D.S."/>
        </authorList>
    </citation>
    <scope>NUCLEOTIDE SEQUENCE [LARGE SCALE GENOMIC DNA]</scope>
    <source>
        <strain evidence="6">UCam_UCB_Mr</strain>
        <tissue evidence="6">Fibroblast cell line</tissue>
    </source>
</reference>
<evidence type="ECO:0000313" key="6">
    <source>
        <dbReference type="EMBL" id="KAB0380350.1"/>
    </source>
</evidence>
<proteinExistence type="inferred from homology"/>
<dbReference type="GO" id="GO:0005102">
    <property type="term" value="F:signaling receptor binding"/>
    <property type="evidence" value="ECO:0007669"/>
    <property type="project" value="TreeGrafter"/>
</dbReference>
<dbReference type="GO" id="GO:0007165">
    <property type="term" value="P:signal transduction"/>
    <property type="evidence" value="ECO:0007669"/>
    <property type="project" value="TreeGrafter"/>
</dbReference>